<dbReference type="PANTHER" id="PTHR43054:SF1">
    <property type="entry name" value="SCYLLO-INOSITOL 2-DEHYDROGENASE (NADP(+)) IOLU"/>
    <property type="match status" value="1"/>
</dbReference>
<dbReference type="EMBL" id="QVQY01000038">
    <property type="protein sequence ID" value="RFU50204.1"/>
    <property type="molecule type" value="Genomic_DNA"/>
</dbReference>
<dbReference type="Pfam" id="PF01408">
    <property type="entry name" value="GFO_IDH_MocA"/>
    <property type="match status" value="1"/>
</dbReference>
<reference evidence="6" key="3">
    <citation type="submission" date="2018-08" db="EMBL/GenBank/DDBJ databases">
        <title>Streptococcus chenjunshii sp. nov., isolated from stools sample of the Tibetan antelope in the Qinghai-Tibet plateau, China.</title>
        <authorList>
            <person name="Tian Z."/>
        </authorList>
    </citation>
    <scope>NUCLEOTIDE SEQUENCE [LARGE SCALE GENOMIC DNA]</scope>
    <source>
        <strain evidence="6">Z15</strain>
    </source>
</reference>
<dbReference type="EMBL" id="CP031733">
    <property type="protein sequence ID" value="AXQ77886.1"/>
    <property type="molecule type" value="Genomic_DNA"/>
</dbReference>
<dbReference type="InterPro" id="IPR000683">
    <property type="entry name" value="Gfo/Idh/MocA-like_OxRdtase_N"/>
</dbReference>
<reference evidence="5 7" key="2">
    <citation type="submission" date="2018-08" db="EMBL/GenBank/DDBJ databases">
        <title>Draft genome of Streptococcus sp. nov. Z1.</title>
        <authorList>
            <person name="Tian Z."/>
        </authorList>
    </citation>
    <scope>NUCLEOTIDE SEQUENCE [LARGE SCALE GENOMIC DNA]</scope>
    <source>
        <strain evidence="5">Z1</strain>
        <strain evidence="7">Z1(2018)</strain>
    </source>
</reference>
<dbReference type="Pfam" id="PF22725">
    <property type="entry name" value="GFO_IDH_MocA_C3"/>
    <property type="match status" value="1"/>
</dbReference>
<name>A0A372KJF8_9STRE</name>
<evidence type="ECO:0000313" key="6">
    <source>
        <dbReference type="Proteomes" id="UP000246115"/>
    </source>
</evidence>
<accession>A0A372KJF8</accession>
<dbReference type="EMBL" id="QVQZ01000037">
    <property type="protein sequence ID" value="RFU52383.1"/>
    <property type="molecule type" value="Genomic_DNA"/>
</dbReference>
<dbReference type="InterPro" id="IPR055170">
    <property type="entry name" value="GFO_IDH_MocA-like_dom"/>
</dbReference>
<gene>
    <name evidence="3" type="ORF">DDV21_001765</name>
    <name evidence="4" type="ORF">DDV22_09880</name>
    <name evidence="5" type="ORF">DDV23_09975</name>
</gene>
<protein>
    <submittedName>
        <fullName evidence="5">Gfo/Idh/MocA family oxidoreductase</fullName>
    </submittedName>
</protein>
<feature type="domain" description="Gfo/Idh/MocA-like oxidoreductase N-terminal" evidence="1">
    <location>
        <begin position="2"/>
        <end position="118"/>
    </location>
</feature>
<feature type="domain" description="GFO/IDH/MocA-like oxidoreductase" evidence="2">
    <location>
        <begin position="140"/>
        <end position="247"/>
    </location>
</feature>
<dbReference type="Proteomes" id="UP000264056">
    <property type="component" value="Unassembled WGS sequence"/>
</dbReference>
<dbReference type="Gene3D" id="3.30.360.10">
    <property type="entry name" value="Dihydrodipicolinate Reductase, domain 2"/>
    <property type="match status" value="1"/>
</dbReference>
<evidence type="ECO:0000259" key="1">
    <source>
        <dbReference type="Pfam" id="PF01408"/>
    </source>
</evidence>
<keyword evidence="8" id="KW-1185">Reference proteome</keyword>
<accession>A0A346NA41</accession>
<dbReference type="SUPFAM" id="SSF51735">
    <property type="entry name" value="NAD(P)-binding Rossmann-fold domains"/>
    <property type="match status" value="1"/>
</dbReference>
<evidence type="ECO:0000313" key="7">
    <source>
        <dbReference type="Proteomes" id="UP000262901"/>
    </source>
</evidence>
<reference evidence="4 8" key="1">
    <citation type="submission" date="2018-08" db="EMBL/GenBank/DDBJ databases">
        <title>Draft genome of Streptococcus sp .nov. Z2.</title>
        <authorList>
            <person name="Tian Z."/>
        </authorList>
    </citation>
    <scope>NUCLEOTIDE SEQUENCE [LARGE SCALE GENOMIC DNA]</scope>
    <source>
        <strain evidence="4 8">Z2</strain>
    </source>
</reference>
<proteinExistence type="predicted"/>
<dbReference type="GO" id="GO:0000166">
    <property type="term" value="F:nucleotide binding"/>
    <property type="evidence" value="ECO:0007669"/>
    <property type="project" value="InterPro"/>
</dbReference>
<evidence type="ECO:0000313" key="4">
    <source>
        <dbReference type="EMBL" id="RFU50204.1"/>
    </source>
</evidence>
<dbReference type="OrthoDB" id="9815825at2"/>
<dbReference type="AlphaFoldDB" id="A0A372KJF8"/>
<dbReference type="Proteomes" id="UP000246115">
    <property type="component" value="Chromosome"/>
</dbReference>
<dbReference type="RefSeq" id="WP_116878953.1">
    <property type="nucleotide sequence ID" value="NZ_CP031733.1"/>
</dbReference>
<dbReference type="SUPFAM" id="SSF55347">
    <property type="entry name" value="Glyceraldehyde-3-phosphate dehydrogenase-like, C-terminal domain"/>
    <property type="match status" value="1"/>
</dbReference>
<dbReference type="InterPro" id="IPR036291">
    <property type="entry name" value="NAD(P)-bd_dom_sf"/>
</dbReference>
<evidence type="ECO:0000313" key="3">
    <source>
        <dbReference type="EMBL" id="AXQ77886.1"/>
    </source>
</evidence>
<evidence type="ECO:0000313" key="5">
    <source>
        <dbReference type="EMBL" id="RFU52383.1"/>
    </source>
</evidence>
<dbReference type="Gene3D" id="3.40.50.720">
    <property type="entry name" value="NAD(P)-binding Rossmann-like Domain"/>
    <property type="match status" value="1"/>
</dbReference>
<evidence type="ECO:0000313" key="8">
    <source>
        <dbReference type="Proteomes" id="UP000264056"/>
    </source>
</evidence>
<reference evidence="3" key="4">
    <citation type="journal article" date="2019" name="Int. J. Syst. Evol. Microbiol.">
        <title>Streptococcus chenjunshii sp. nov. isolated from feces of Tibetan antelopes.</title>
        <authorList>
            <person name="Tian Z."/>
            <person name="Lu S."/>
            <person name="Jin D."/>
            <person name="Yang J."/>
            <person name="Pu J."/>
            <person name="Lai X.H."/>
            <person name="Bai X.N."/>
            <person name="Wu X.M."/>
            <person name="Li J."/>
            <person name="Wang S."/>
            <person name="Xu J."/>
        </authorList>
    </citation>
    <scope>NUCLEOTIDE SEQUENCE</scope>
    <source>
        <strain evidence="3">Z15</strain>
    </source>
</reference>
<dbReference type="KEGG" id="schj:DDV21_001765"/>
<evidence type="ECO:0000259" key="2">
    <source>
        <dbReference type="Pfam" id="PF22725"/>
    </source>
</evidence>
<dbReference type="Proteomes" id="UP000262901">
    <property type="component" value="Unassembled WGS sequence"/>
</dbReference>
<dbReference type="PANTHER" id="PTHR43054">
    <property type="match status" value="1"/>
</dbReference>
<organism evidence="5 7">
    <name type="scientific">Streptococcus chenjunshii</name>
    <dbReference type="NCBI Taxonomy" id="2173853"/>
    <lineage>
        <taxon>Bacteria</taxon>
        <taxon>Bacillati</taxon>
        <taxon>Bacillota</taxon>
        <taxon>Bacilli</taxon>
        <taxon>Lactobacillales</taxon>
        <taxon>Streptococcaceae</taxon>
        <taxon>Streptococcus</taxon>
    </lineage>
</organism>
<sequence>MRLTIIGSGMIVSDFLTIIGDLPEIQLESLVGTKRSQETLEVMRTEYGFKHCYTDAEEALAQDASDTVYVAVPNHLHYRFSKLALEAGKHVICEKPFTLKAEELRHLKKLAEERGLILLEAITNQYLGNYAFIKKQLPSLGDLKLIECNYSQYSSRYDAFKQGTVLPAFDPEKGGGALMDINIYNIHFVVGLLGKPKAVHYYPNIERHVDTSGILVLEYDGSTAVCIGAKDSESEIRTTIQGNKGALVVNGATNTLPSITLSYHRDSPQEKNDNHHPHRMYSEFKRFSKVIAEGDLDFARDQLEHSLIVMEIVEEARNSMLSKQV</sequence>